<organism evidence="3 4">
    <name type="scientific">Bifidobacterium saimiriisciurei</name>
    <dbReference type="NCBI Taxonomy" id="2661627"/>
    <lineage>
        <taxon>Bacteria</taxon>
        <taxon>Bacillati</taxon>
        <taxon>Actinomycetota</taxon>
        <taxon>Actinomycetes</taxon>
        <taxon>Bifidobacteriales</taxon>
        <taxon>Bifidobacteriaceae</taxon>
        <taxon>Bifidobacterium</taxon>
    </lineage>
</organism>
<accession>A0ABX0CCW8</accession>
<protein>
    <submittedName>
        <fullName evidence="3">Alpha/beta fold hydrolase</fullName>
    </submittedName>
</protein>
<dbReference type="Proteomes" id="UP000475155">
    <property type="component" value="Unassembled WGS sequence"/>
</dbReference>
<keyword evidence="3" id="KW-0378">Hydrolase</keyword>
<gene>
    <name evidence="3" type="ORF">GFD18_06290</name>
</gene>
<feature type="domain" description="Serine aminopeptidase S33" evidence="2">
    <location>
        <begin position="125"/>
        <end position="327"/>
    </location>
</feature>
<evidence type="ECO:0000313" key="4">
    <source>
        <dbReference type="Proteomes" id="UP000475155"/>
    </source>
</evidence>
<feature type="region of interest" description="Disordered" evidence="1">
    <location>
        <begin position="1"/>
        <end position="68"/>
    </location>
</feature>
<dbReference type="InterPro" id="IPR029058">
    <property type="entry name" value="AB_hydrolase_fold"/>
</dbReference>
<dbReference type="InterPro" id="IPR022742">
    <property type="entry name" value="Hydrolase_4"/>
</dbReference>
<reference evidence="3 4" key="1">
    <citation type="submission" date="2019-10" db="EMBL/GenBank/DDBJ databases">
        <title>Bifidobacterium from non-human primates.</title>
        <authorList>
            <person name="Modesto M."/>
        </authorList>
    </citation>
    <scope>NUCLEOTIDE SEQUENCE [LARGE SCALE GENOMIC DNA]</scope>
    <source>
        <strain evidence="3 4">SMA1</strain>
    </source>
</reference>
<sequence length="427" mass="47194">MTGTSDAQVGDATEPSAADDTATRVNAGVPGSSGGSGTEPSRRNDAASTANDVGSVNGAALPGSLDPEWVPDTIIPGYQQRTLHLGEDDEGELTATFVRKDPSTLTWRHRFFRWKHAVPRHVPLAILYVHGWNDFFYRRHASEFWESLGIAFYAVDLRKYGRSFHDGQTAGFIDDLHEYFTELNALRDLIVDELGDDVRILVVAHSCGGLTSSLWLANEHPHHVKALALNSPWLELQGNRITRIMTTPVVKGFGLAGAKSVIPIRDPGFYGRTLWADEDGEWDYNTAYPWPKADFQTRARWFDAIYRGQDEVSRGLDIAVPVLVCTSDKSMILGKWDEAMHGADTVLDVVAIRQNALNLGDFVSLARIRDGLHDLSMSGGEARRRYFGTVAAWANQYAWSGRSPHRPLRPAAIERALDVVAQPRGGM</sequence>
<dbReference type="GO" id="GO:0016787">
    <property type="term" value="F:hydrolase activity"/>
    <property type="evidence" value="ECO:0007669"/>
    <property type="project" value="UniProtKB-KW"/>
</dbReference>
<evidence type="ECO:0000256" key="1">
    <source>
        <dbReference type="SAM" id="MobiDB-lite"/>
    </source>
</evidence>
<evidence type="ECO:0000313" key="3">
    <source>
        <dbReference type="EMBL" id="NEH11695.1"/>
    </source>
</evidence>
<name>A0ABX0CCW8_9BIFI</name>
<dbReference type="SUPFAM" id="SSF53474">
    <property type="entry name" value="alpha/beta-Hydrolases"/>
    <property type="match status" value="1"/>
</dbReference>
<comment type="caution">
    <text evidence="3">The sequence shown here is derived from an EMBL/GenBank/DDBJ whole genome shotgun (WGS) entry which is preliminary data.</text>
</comment>
<evidence type="ECO:0000259" key="2">
    <source>
        <dbReference type="Pfam" id="PF12146"/>
    </source>
</evidence>
<dbReference type="RefSeq" id="WP_163198844.1">
    <property type="nucleotide sequence ID" value="NZ_WHZU01000008.1"/>
</dbReference>
<dbReference type="EMBL" id="WHZU01000008">
    <property type="protein sequence ID" value="NEH11695.1"/>
    <property type="molecule type" value="Genomic_DNA"/>
</dbReference>
<dbReference type="Gene3D" id="3.40.50.1820">
    <property type="entry name" value="alpha/beta hydrolase"/>
    <property type="match status" value="1"/>
</dbReference>
<keyword evidence="4" id="KW-1185">Reference proteome</keyword>
<proteinExistence type="predicted"/>
<dbReference type="Pfam" id="PF12146">
    <property type="entry name" value="Hydrolase_4"/>
    <property type="match status" value="1"/>
</dbReference>